<dbReference type="EMBL" id="AWTV01000003">
    <property type="protein sequence ID" value="KIH94910.1"/>
    <property type="molecule type" value="Genomic_DNA"/>
</dbReference>
<dbReference type="OrthoDB" id="648861at2759"/>
<accession>A0A0C2J7D8</accession>
<reference evidence="1 2" key="1">
    <citation type="journal article" date="2014" name="BMC Genomics">
        <title>Comparative genomics of the major fungal agents of human and animal Sporotrichosis: Sporothrix schenckii and Sporothrix brasiliensis.</title>
        <authorList>
            <person name="Teixeira M.M."/>
            <person name="de Almeida L.G."/>
            <person name="Kubitschek-Barreira P."/>
            <person name="Alves F.L."/>
            <person name="Kioshima E.S."/>
            <person name="Abadio A.K."/>
            <person name="Fernandes L."/>
            <person name="Derengowski L.S."/>
            <person name="Ferreira K.S."/>
            <person name="Souza R.C."/>
            <person name="Ruiz J.C."/>
            <person name="de Andrade N.C."/>
            <person name="Paes H.C."/>
            <person name="Nicola A.M."/>
            <person name="Albuquerque P."/>
            <person name="Gerber A.L."/>
            <person name="Martins V.P."/>
            <person name="Peconick L.D."/>
            <person name="Neto A.V."/>
            <person name="Chaucanez C.B."/>
            <person name="Silva P.A."/>
            <person name="Cunha O.L."/>
            <person name="de Oliveira F.F."/>
            <person name="dos Santos T.C."/>
            <person name="Barros A.L."/>
            <person name="Soares M.A."/>
            <person name="de Oliveira L.M."/>
            <person name="Marini M.M."/>
            <person name="Villalobos-Duno H."/>
            <person name="Cunha M.M."/>
            <person name="de Hoog S."/>
            <person name="da Silveira J.F."/>
            <person name="Henrissat B."/>
            <person name="Nino-Vega G.A."/>
            <person name="Cisalpino P.S."/>
            <person name="Mora-Montes H.M."/>
            <person name="Almeida S.R."/>
            <person name="Stajich J.E."/>
            <person name="Lopes-Bezerra L.M."/>
            <person name="Vasconcelos A.T."/>
            <person name="Felipe M.S."/>
        </authorList>
    </citation>
    <scope>NUCLEOTIDE SEQUENCE [LARGE SCALE GENOMIC DNA]</scope>
    <source>
        <strain evidence="1 2">5110</strain>
    </source>
</reference>
<protein>
    <submittedName>
        <fullName evidence="1">Uncharacterized protein</fullName>
    </submittedName>
</protein>
<organism evidence="1 2">
    <name type="scientific">Sporothrix brasiliensis 5110</name>
    <dbReference type="NCBI Taxonomy" id="1398154"/>
    <lineage>
        <taxon>Eukaryota</taxon>
        <taxon>Fungi</taxon>
        <taxon>Dikarya</taxon>
        <taxon>Ascomycota</taxon>
        <taxon>Pezizomycotina</taxon>
        <taxon>Sordariomycetes</taxon>
        <taxon>Sordariomycetidae</taxon>
        <taxon>Ophiostomatales</taxon>
        <taxon>Ophiostomataceae</taxon>
        <taxon>Sporothrix</taxon>
    </lineage>
</organism>
<keyword evidence="2" id="KW-1185">Reference proteome</keyword>
<dbReference type="GeneID" id="63677086"/>
<sequence>MYLCGYYASIVYLHRVAYATLPATEEVLLALAEIWHLAIHSVELDPGAALPADMVWPLLMLGSEENTRLRIKSLTYPSRCEDVRQFLASFQASKSFT</sequence>
<name>A0A0C2J7D8_9PEZI</name>
<comment type="caution">
    <text evidence="1">The sequence shown here is derived from an EMBL/GenBank/DDBJ whole genome shotgun (WGS) entry which is preliminary data.</text>
</comment>
<dbReference type="HOGENOM" id="CLU_2348060_0_0_1"/>
<gene>
    <name evidence="1" type="ORF">SPBR_03875</name>
</gene>
<evidence type="ECO:0000313" key="1">
    <source>
        <dbReference type="EMBL" id="KIH94910.1"/>
    </source>
</evidence>
<dbReference type="AlphaFoldDB" id="A0A0C2J7D8"/>
<dbReference type="VEuPathDB" id="FungiDB:SPBR_03875"/>
<proteinExistence type="predicted"/>
<dbReference type="RefSeq" id="XP_040622920.1">
    <property type="nucleotide sequence ID" value="XM_040762165.1"/>
</dbReference>
<evidence type="ECO:0000313" key="2">
    <source>
        <dbReference type="Proteomes" id="UP000031575"/>
    </source>
</evidence>
<dbReference type="Proteomes" id="UP000031575">
    <property type="component" value="Unassembled WGS sequence"/>
</dbReference>